<dbReference type="Proteomes" id="UP000014074">
    <property type="component" value="Unassembled WGS sequence"/>
</dbReference>
<dbReference type="AlphaFoldDB" id="R8BVT5"/>
<keyword evidence="3" id="KW-1185">Reference proteome</keyword>
<feature type="region of interest" description="Disordered" evidence="1">
    <location>
        <begin position="164"/>
        <end position="198"/>
    </location>
</feature>
<organism evidence="2 3">
    <name type="scientific">Phaeoacremonium minimum (strain UCR-PA7)</name>
    <name type="common">Esca disease fungus</name>
    <name type="synonym">Togninia minima</name>
    <dbReference type="NCBI Taxonomy" id="1286976"/>
    <lineage>
        <taxon>Eukaryota</taxon>
        <taxon>Fungi</taxon>
        <taxon>Dikarya</taxon>
        <taxon>Ascomycota</taxon>
        <taxon>Pezizomycotina</taxon>
        <taxon>Sordariomycetes</taxon>
        <taxon>Sordariomycetidae</taxon>
        <taxon>Togniniales</taxon>
        <taxon>Togniniaceae</taxon>
        <taxon>Phaeoacremonium</taxon>
    </lineage>
</organism>
<dbReference type="GeneID" id="19321132"/>
<protein>
    <submittedName>
        <fullName evidence="2">Uncharacterized protein</fullName>
    </submittedName>
</protein>
<dbReference type="HOGENOM" id="CLU_597433_0_0_1"/>
<dbReference type="RefSeq" id="XP_007911801.1">
    <property type="nucleotide sequence ID" value="XM_007913610.1"/>
</dbReference>
<proteinExistence type="predicted"/>
<evidence type="ECO:0000313" key="3">
    <source>
        <dbReference type="Proteomes" id="UP000014074"/>
    </source>
</evidence>
<accession>R8BVT5</accession>
<sequence length="458" mass="50599">MPITTAAQIPAQAALPVRPKIRMTEPDASSVVVQDDIKTTSKDHNTLYRGRAYICNEPDPVTASITILVQSDAMDDKKYSLAQWTDYLHMEKCLIACFEVELGVSTAHCLEFESSGAMAKFAEKYKAFLDDRNKKDSSQLLTGPKEEQDLPTPSEVIEAINTSPQITHPEPDKPHAVPSPVDKSKATNSPAMQKPKPAVAAVVNVPTKPQSRDAHLQAAWQKNQAIVYSERKAQTDAGKPAVPEMSKSAIQISNQSKPQLAIAKENIEDVNITQTNQHEYNPLSKSEQAMTGQVKEAQELTPASPPKEVDMSETNQFLEPPVVDQSDGDEENTLREYLLRLRDNVKDLAKTKGLDSAVDLDEVFRTVVETFVSQTSGYYNQLDKEGKKDVVQAYCDLAMKPKARRRSYSPEQLLDMRDSAQPPSESDMHFVPPSPKTTVSTALDQEGGCQCSMVDGFF</sequence>
<feature type="region of interest" description="Disordered" evidence="1">
    <location>
        <begin position="280"/>
        <end position="330"/>
    </location>
</feature>
<name>R8BVT5_PHAM7</name>
<feature type="compositionally biased region" description="Polar residues" evidence="1">
    <location>
        <begin position="280"/>
        <end position="291"/>
    </location>
</feature>
<reference evidence="3" key="1">
    <citation type="journal article" date="2013" name="Genome Announc.">
        <title>Draft genome sequence of the ascomycete Phaeoacremonium aleophilum strain UCR-PA7, a causal agent of the esca disease complex in grapevines.</title>
        <authorList>
            <person name="Blanco-Ulate B."/>
            <person name="Rolshausen P."/>
            <person name="Cantu D."/>
        </authorList>
    </citation>
    <scope>NUCLEOTIDE SEQUENCE [LARGE SCALE GENOMIC DNA]</scope>
    <source>
        <strain evidence="3">UCR-PA7</strain>
    </source>
</reference>
<dbReference type="EMBL" id="KB932820">
    <property type="protein sequence ID" value="EOO03468.1"/>
    <property type="molecule type" value="Genomic_DNA"/>
</dbReference>
<evidence type="ECO:0000256" key="1">
    <source>
        <dbReference type="SAM" id="MobiDB-lite"/>
    </source>
</evidence>
<gene>
    <name evidence="2" type="ORF">UCRPA7_1022</name>
</gene>
<dbReference type="KEGG" id="tmn:UCRPA7_1022"/>
<feature type="region of interest" description="Disordered" evidence="1">
    <location>
        <begin position="406"/>
        <end position="439"/>
    </location>
</feature>
<evidence type="ECO:0000313" key="2">
    <source>
        <dbReference type="EMBL" id="EOO03468.1"/>
    </source>
</evidence>